<dbReference type="GO" id="GO:0004674">
    <property type="term" value="F:protein serine/threonine kinase activity"/>
    <property type="evidence" value="ECO:0007669"/>
    <property type="project" value="UniProtKB-KW"/>
</dbReference>
<sequence length="1136" mass="125231">MGPKLPIKPQCCNVIWVGNVDSEDDVKCGFVLGLVKILETISKKLHNTHWNISQSSCQDGGAGFYKYFTDDILSNVTCNCSFPSNTCHVTIIEMKGLNLTGVIPEELGNLTHLEAIDLTRNYINGSIPASLSRAPFRALNLLGNRLSGSIPIDGFTMLTELVLEDNQFEGHLPQNIGKLTNLKRLLLSANNFTGTIPDSYGNLKNLTDFDMQGTSLEGPIPSIISSLKNLTELRISDLNGSSPFPNLEDMKDIELVDLSFNNLTGEIPQTIQRVDTLDYMDLSYNNFTGSPSVSCQQLTVWCLKKDLPCSSKPKHHSIFINCGGRKMEFEGNEYEEDLSTVGQSHFISTSEKWGYSSTGVYMNKDKADYIATNTFSLNVDGPDFYQTARLSPLSLKYYGLCMLKGSYKVQLHFSEIMYTDDQTFSSLGKRIFDISIQGNLVWKDFNIMEEAGGVGKVVVKELDNVIVHGSTLEIHLYWAGKGTTAIPNRGVYGPLISAITVTPNFKVDTGGLSAGAIAGIVVASFVSVVLVLVILRKAGYLGGKDEDEELRRGLEQKTGYFTLRQIKAATGNFDPTNKIGEGGFGPVYKGVLSDGSIIAVKQLSAKSKQGNREFVNEIGMISALQHPNLVRLFGCCIEGNQLLLIYEYMENNSLARALFGREEQRLHLDWKTRKKICLGIARGLVYLHEESVLKIVHRDIKATNVLLDKDLNAKISDFGLAKLDEEENTHISTRIAGTIGYMAPEYAMRGYLTDKADVYSFGIVALEIVSGKSNTGYKPKEEFVYLLDGAYVLQEQGNMLELVDPDLGSNYSKTEAMTMLNLALLCTNPSPTLRPTMSSVVSMLEGKTPVQAPMKRGPVEQDARFKAFERLSQDSQTNVSMFSQDSHVRGTSMEGPWVDSSVSLPTQDGVDKVIMDRRTLKPSFAACKSPSGVISKNVTSAVSCRVQAQKSVAVNVGFAFFRSLYVRSMLLGILAFAFVLSGFIMRHLVENPIQTTEALNFDYTKSCPVAFVPLMSSSRVSSDRAIPYNHKLQLAVSLTAPESEYNHKLGVFQSETQVLNIKMSGHIEGLEPTAYLKVILEQRAEFQNGAGLPQIYAASLVLESELPRSKSAVEEQAKLNGLSYIRQSRQEPDDPE</sequence>
<dbReference type="Gene3D" id="3.30.200.20">
    <property type="entry name" value="Phosphorylase Kinase, domain 1"/>
    <property type="match status" value="1"/>
</dbReference>
<dbReference type="InterPro" id="IPR001245">
    <property type="entry name" value="Ser-Thr/Tyr_kinase_cat_dom"/>
</dbReference>
<keyword evidence="16" id="KW-0443">Lipid metabolism</keyword>
<dbReference type="InterPro" id="IPR000719">
    <property type="entry name" value="Prot_kinase_dom"/>
</dbReference>
<evidence type="ECO:0000256" key="9">
    <source>
        <dbReference type="ARBA" id="ARBA00022729"/>
    </source>
</evidence>
<evidence type="ECO:0000256" key="8">
    <source>
        <dbReference type="ARBA" id="ARBA00022692"/>
    </source>
</evidence>
<evidence type="ECO:0000256" key="21">
    <source>
        <dbReference type="ARBA" id="ARBA00048679"/>
    </source>
</evidence>
<keyword evidence="4" id="KW-0723">Serine/threonine-protein kinase</keyword>
<dbReference type="Pfam" id="PF06775">
    <property type="entry name" value="Seipin"/>
    <property type="match status" value="1"/>
</dbReference>
<keyword evidence="15 22" id="KW-1133">Transmembrane helix</keyword>
<evidence type="ECO:0000256" key="5">
    <source>
        <dbReference type="ARBA" id="ARBA00022553"/>
    </source>
</evidence>
<comment type="catalytic activity">
    <reaction evidence="20">
        <text>L-threonyl-[protein] + ATP = O-phospho-L-threonyl-[protein] + ADP + H(+)</text>
        <dbReference type="Rhea" id="RHEA:46608"/>
        <dbReference type="Rhea" id="RHEA-COMP:11060"/>
        <dbReference type="Rhea" id="RHEA-COMP:11605"/>
        <dbReference type="ChEBI" id="CHEBI:15378"/>
        <dbReference type="ChEBI" id="CHEBI:30013"/>
        <dbReference type="ChEBI" id="CHEBI:30616"/>
        <dbReference type="ChEBI" id="CHEBI:61977"/>
        <dbReference type="ChEBI" id="CHEBI:456216"/>
        <dbReference type="EC" id="2.7.11.1"/>
    </reaction>
</comment>
<comment type="catalytic activity">
    <reaction evidence="21">
        <text>L-seryl-[protein] + ATP = O-phospho-L-seryl-[protein] + ADP + H(+)</text>
        <dbReference type="Rhea" id="RHEA:17989"/>
        <dbReference type="Rhea" id="RHEA-COMP:9863"/>
        <dbReference type="Rhea" id="RHEA-COMP:11604"/>
        <dbReference type="ChEBI" id="CHEBI:15378"/>
        <dbReference type="ChEBI" id="CHEBI:29999"/>
        <dbReference type="ChEBI" id="CHEBI:30616"/>
        <dbReference type="ChEBI" id="CHEBI:83421"/>
        <dbReference type="ChEBI" id="CHEBI:456216"/>
        <dbReference type="EC" id="2.7.11.1"/>
    </reaction>
</comment>
<evidence type="ECO:0000256" key="10">
    <source>
        <dbReference type="ARBA" id="ARBA00022737"/>
    </source>
</evidence>
<keyword evidence="25" id="KW-1185">Reference proteome</keyword>
<dbReference type="SUPFAM" id="SSF56112">
    <property type="entry name" value="Protein kinase-like (PK-like)"/>
    <property type="match status" value="1"/>
</dbReference>
<keyword evidence="7" id="KW-0808">Transferase</keyword>
<evidence type="ECO:0000256" key="7">
    <source>
        <dbReference type="ARBA" id="ARBA00022679"/>
    </source>
</evidence>
<dbReference type="SUPFAM" id="SSF52058">
    <property type="entry name" value="L domain-like"/>
    <property type="match status" value="1"/>
</dbReference>
<dbReference type="Gene3D" id="2.60.120.430">
    <property type="entry name" value="Galactose-binding lectin"/>
    <property type="match status" value="1"/>
</dbReference>
<dbReference type="Pfam" id="PF00560">
    <property type="entry name" value="LRR_1"/>
    <property type="match status" value="1"/>
</dbReference>
<dbReference type="PANTHER" id="PTHR48006:SF60">
    <property type="entry name" value="PROTEIN KINASE DOMAIN-CONTAINING PROTEIN"/>
    <property type="match status" value="1"/>
</dbReference>
<evidence type="ECO:0000256" key="16">
    <source>
        <dbReference type="ARBA" id="ARBA00023098"/>
    </source>
</evidence>
<dbReference type="Proteomes" id="UP000290289">
    <property type="component" value="Chromosome 11"/>
</dbReference>
<evidence type="ECO:0000256" key="13">
    <source>
        <dbReference type="ARBA" id="ARBA00022824"/>
    </source>
</evidence>
<dbReference type="InterPro" id="IPR021720">
    <property type="entry name" value="Malectin_dom"/>
</dbReference>
<evidence type="ECO:0000256" key="6">
    <source>
        <dbReference type="ARBA" id="ARBA00022614"/>
    </source>
</evidence>
<evidence type="ECO:0000256" key="1">
    <source>
        <dbReference type="ARBA" id="ARBA00004477"/>
    </source>
</evidence>
<dbReference type="InterPro" id="IPR008271">
    <property type="entry name" value="Ser/Thr_kinase_AS"/>
</dbReference>
<keyword evidence="14" id="KW-0067">ATP-binding</keyword>
<name>A0A498IQ06_MALDO</name>
<dbReference type="InterPro" id="IPR011009">
    <property type="entry name" value="Kinase-like_dom_sf"/>
</dbReference>
<evidence type="ECO:0000313" key="25">
    <source>
        <dbReference type="Proteomes" id="UP000290289"/>
    </source>
</evidence>
<dbReference type="Pfam" id="PF07714">
    <property type="entry name" value="PK_Tyr_Ser-Thr"/>
    <property type="match status" value="1"/>
</dbReference>
<gene>
    <name evidence="24" type="ORF">DVH24_026941</name>
</gene>
<evidence type="ECO:0000256" key="3">
    <source>
        <dbReference type="ARBA" id="ARBA00012513"/>
    </source>
</evidence>
<dbReference type="InterPro" id="IPR009617">
    <property type="entry name" value="Seipin"/>
</dbReference>
<protein>
    <recommendedName>
        <fullName evidence="3">non-specific serine/threonine protein kinase</fullName>
        <ecNumber evidence="3">2.7.11.1</ecNumber>
    </recommendedName>
</protein>
<dbReference type="GO" id="GO:0005524">
    <property type="term" value="F:ATP binding"/>
    <property type="evidence" value="ECO:0007669"/>
    <property type="project" value="UniProtKB-KW"/>
</dbReference>
<comment type="caution">
    <text evidence="24">The sequence shown here is derived from an EMBL/GenBank/DDBJ whole genome shotgun (WGS) entry which is preliminary data.</text>
</comment>
<keyword evidence="6" id="KW-0433">Leucine-rich repeat</keyword>
<dbReference type="InterPro" id="IPR032675">
    <property type="entry name" value="LRR_dom_sf"/>
</dbReference>
<keyword evidence="8 22" id="KW-0812">Transmembrane</keyword>
<evidence type="ECO:0000259" key="23">
    <source>
        <dbReference type="PROSITE" id="PS50011"/>
    </source>
</evidence>
<evidence type="ECO:0000256" key="12">
    <source>
        <dbReference type="ARBA" id="ARBA00022777"/>
    </source>
</evidence>
<keyword evidence="12" id="KW-0418">Kinase</keyword>
<dbReference type="EC" id="2.7.11.1" evidence="3"/>
<evidence type="ECO:0000256" key="22">
    <source>
        <dbReference type="SAM" id="Phobius"/>
    </source>
</evidence>
<keyword evidence="17 22" id="KW-0472">Membrane</keyword>
<dbReference type="PROSITE" id="PS00108">
    <property type="entry name" value="PROTEIN_KINASE_ST"/>
    <property type="match status" value="1"/>
</dbReference>
<dbReference type="GO" id="GO:0006629">
    <property type="term" value="P:lipid metabolic process"/>
    <property type="evidence" value="ECO:0007669"/>
    <property type="project" value="UniProtKB-KW"/>
</dbReference>
<keyword evidence="10" id="KW-0677">Repeat</keyword>
<dbReference type="InterPro" id="IPR001611">
    <property type="entry name" value="Leu-rich_rpt"/>
</dbReference>
<dbReference type="Gene3D" id="3.80.10.10">
    <property type="entry name" value="Ribonuclease Inhibitor"/>
    <property type="match status" value="2"/>
</dbReference>
<dbReference type="FunFam" id="1.10.510.10:FF:000044">
    <property type="entry name" value="Putative LRR receptor-like serine/threonine-protein kinase"/>
    <property type="match status" value="1"/>
</dbReference>
<dbReference type="CDD" id="cd23995">
    <property type="entry name" value="Seipin_BSCL2_like"/>
    <property type="match status" value="1"/>
</dbReference>
<evidence type="ECO:0000256" key="18">
    <source>
        <dbReference type="ARBA" id="ARBA00023170"/>
    </source>
</evidence>
<feature type="transmembrane region" description="Helical" evidence="22">
    <location>
        <begin position="512"/>
        <end position="535"/>
    </location>
</feature>
<dbReference type="FunFam" id="3.80.10.10:FF:000041">
    <property type="entry name" value="LRR receptor-like serine/threonine-protein kinase ERECTA"/>
    <property type="match status" value="1"/>
</dbReference>
<dbReference type="CDD" id="cd14066">
    <property type="entry name" value="STKc_IRAK"/>
    <property type="match status" value="1"/>
</dbReference>
<dbReference type="FunFam" id="2.60.120.430:FF:000004">
    <property type="entry name" value="Putative leucine-rich repeat receptor-like serine/threonine-protein kinase"/>
    <property type="match status" value="1"/>
</dbReference>
<dbReference type="Gene3D" id="1.10.510.10">
    <property type="entry name" value="Transferase(Phosphotransferase) domain 1"/>
    <property type="match status" value="1"/>
</dbReference>
<organism evidence="24 25">
    <name type="scientific">Malus domestica</name>
    <name type="common">Apple</name>
    <name type="synonym">Pyrus malus</name>
    <dbReference type="NCBI Taxonomy" id="3750"/>
    <lineage>
        <taxon>Eukaryota</taxon>
        <taxon>Viridiplantae</taxon>
        <taxon>Streptophyta</taxon>
        <taxon>Embryophyta</taxon>
        <taxon>Tracheophyta</taxon>
        <taxon>Spermatophyta</taxon>
        <taxon>Magnoliopsida</taxon>
        <taxon>eudicotyledons</taxon>
        <taxon>Gunneridae</taxon>
        <taxon>Pentapetalae</taxon>
        <taxon>rosids</taxon>
        <taxon>fabids</taxon>
        <taxon>Rosales</taxon>
        <taxon>Rosaceae</taxon>
        <taxon>Amygdaloideae</taxon>
        <taxon>Maleae</taxon>
        <taxon>Malus</taxon>
    </lineage>
</organism>
<evidence type="ECO:0000256" key="19">
    <source>
        <dbReference type="ARBA" id="ARBA00023180"/>
    </source>
</evidence>
<evidence type="ECO:0000313" key="24">
    <source>
        <dbReference type="EMBL" id="RXH84042.1"/>
    </source>
</evidence>
<accession>A0A498IQ06</accession>
<evidence type="ECO:0000256" key="2">
    <source>
        <dbReference type="ARBA" id="ARBA00004479"/>
    </source>
</evidence>
<feature type="domain" description="Protein kinase" evidence="23">
    <location>
        <begin position="573"/>
        <end position="851"/>
    </location>
</feature>
<keyword evidence="18" id="KW-0675">Receptor</keyword>
<comment type="subcellular location">
    <subcellularLocation>
        <location evidence="1">Endoplasmic reticulum membrane</location>
        <topology evidence="1">Multi-pass membrane protein</topology>
    </subcellularLocation>
    <subcellularLocation>
        <location evidence="2">Membrane</location>
        <topology evidence="2">Single-pass type I membrane protein</topology>
    </subcellularLocation>
</comment>
<dbReference type="AlphaFoldDB" id="A0A498IQ06"/>
<reference evidence="24 25" key="1">
    <citation type="submission" date="2018-10" db="EMBL/GenBank/DDBJ databases">
        <title>A high-quality apple genome assembly.</title>
        <authorList>
            <person name="Hu J."/>
        </authorList>
    </citation>
    <scope>NUCLEOTIDE SEQUENCE [LARGE SCALE GENOMIC DNA]</scope>
    <source>
        <strain evidence="25">cv. HFTH1</strain>
        <tissue evidence="24">Young leaf</tissue>
    </source>
</reference>
<dbReference type="Pfam" id="PF11721">
    <property type="entry name" value="Malectin"/>
    <property type="match status" value="1"/>
</dbReference>
<keyword evidence="11" id="KW-0547">Nucleotide-binding</keyword>
<dbReference type="FunFam" id="3.30.200.20:FF:000217">
    <property type="entry name" value="probable LRR receptor-like serine/threonine-protein kinase At1g53430"/>
    <property type="match status" value="1"/>
</dbReference>
<dbReference type="GO" id="GO:0005789">
    <property type="term" value="C:endoplasmic reticulum membrane"/>
    <property type="evidence" value="ECO:0007669"/>
    <property type="project" value="UniProtKB-SubCell"/>
</dbReference>
<dbReference type="PANTHER" id="PTHR48006">
    <property type="entry name" value="LEUCINE-RICH REPEAT-CONTAINING PROTEIN DDB_G0281931-RELATED"/>
    <property type="match status" value="1"/>
</dbReference>
<evidence type="ECO:0000256" key="15">
    <source>
        <dbReference type="ARBA" id="ARBA00022989"/>
    </source>
</evidence>
<dbReference type="SMART" id="SM00220">
    <property type="entry name" value="S_TKc"/>
    <property type="match status" value="1"/>
</dbReference>
<evidence type="ECO:0000256" key="17">
    <source>
        <dbReference type="ARBA" id="ARBA00023136"/>
    </source>
</evidence>
<keyword evidence="13" id="KW-0256">Endoplasmic reticulum</keyword>
<keyword evidence="9" id="KW-0732">Signal</keyword>
<proteinExistence type="predicted"/>
<keyword evidence="19" id="KW-0325">Glycoprotein</keyword>
<evidence type="ECO:0000256" key="20">
    <source>
        <dbReference type="ARBA" id="ARBA00047899"/>
    </source>
</evidence>
<dbReference type="PROSITE" id="PS50011">
    <property type="entry name" value="PROTEIN_KINASE_DOM"/>
    <property type="match status" value="1"/>
</dbReference>
<keyword evidence="5" id="KW-0597">Phosphoprotein</keyword>
<evidence type="ECO:0000256" key="11">
    <source>
        <dbReference type="ARBA" id="ARBA00022741"/>
    </source>
</evidence>
<dbReference type="GO" id="GO:0140042">
    <property type="term" value="P:lipid droplet formation"/>
    <property type="evidence" value="ECO:0007669"/>
    <property type="project" value="UniProtKB-ARBA"/>
</dbReference>
<feature type="transmembrane region" description="Helical" evidence="22">
    <location>
        <begin position="964"/>
        <end position="985"/>
    </location>
</feature>
<dbReference type="EMBL" id="RDQH01000337">
    <property type="protein sequence ID" value="RXH84042.1"/>
    <property type="molecule type" value="Genomic_DNA"/>
</dbReference>
<evidence type="ECO:0000256" key="14">
    <source>
        <dbReference type="ARBA" id="ARBA00022840"/>
    </source>
</evidence>
<dbReference type="InterPro" id="IPR051824">
    <property type="entry name" value="LRR_Rcpt-Like_S/T_Kinase"/>
</dbReference>
<evidence type="ECO:0000256" key="4">
    <source>
        <dbReference type="ARBA" id="ARBA00022527"/>
    </source>
</evidence>